<name>A0A1B2LXM1_9GAMM</name>
<feature type="transmembrane region" description="Helical" evidence="6">
    <location>
        <begin position="38"/>
        <end position="63"/>
    </location>
</feature>
<feature type="transmembrane region" description="Helical" evidence="6">
    <location>
        <begin position="179"/>
        <end position="199"/>
    </location>
</feature>
<evidence type="ECO:0000256" key="2">
    <source>
        <dbReference type="ARBA" id="ARBA00022475"/>
    </source>
</evidence>
<keyword evidence="5 6" id="KW-0472">Membrane</keyword>
<proteinExistence type="predicted"/>
<dbReference type="PANTHER" id="PTHR30086">
    <property type="entry name" value="ARGININE EXPORTER PROTEIN ARGO"/>
    <property type="match status" value="1"/>
</dbReference>
<protein>
    <submittedName>
        <fullName evidence="7">Amino acid transporter</fullName>
    </submittedName>
</protein>
<sequence>MSFSLYIKGFALSLSLIVAIGAQNTYVLQQGLKRQHVFWVCLFCAISDAILIALGVFGLGQFIVQHAQVLWLAQYLGVALLVYYAIKHLYQAYQAQYAWGGVADSQTSLLRSLVFCAALTWLNPHVYLDTVVLIGVVSAQIQSDKLYFALGAMSASCLFFFSLGYAAQAIAPVFRSIRAWRVLDCCIAFLLLYLAWGLFHLSIAI</sequence>
<comment type="subcellular location">
    <subcellularLocation>
        <location evidence="1">Cell membrane</location>
        <topology evidence="1">Multi-pass membrane protein</topology>
    </subcellularLocation>
</comment>
<dbReference type="GO" id="GO:0015171">
    <property type="term" value="F:amino acid transmembrane transporter activity"/>
    <property type="evidence" value="ECO:0007669"/>
    <property type="project" value="TreeGrafter"/>
</dbReference>
<keyword evidence="8" id="KW-1185">Reference proteome</keyword>
<keyword evidence="2" id="KW-1003">Cell membrane</keyword>
<evidence type="ECO:0000256" key="4">
    <source>
        <dbReference type="ARBA" id="ARBA00022989"/>
    </source>
</evidence>
<organism evidence="7 8">
    <name type="scientific">Acinetobacter larvae</name>
    <dbReference type="NCBI Taxonomy" id="1789224"/>
    <lineage>
        <taxon>Bacteria</taxon>
        <taxon>Pseudomonadati</taxon>
        <taxon>Pseudomonadota</taxon>
        <taxon>Gammaproteobacteria</taxon>
        <taxon>Moraxellales</taxon>
        <taxon>Moraxellaceae</taxon>
        <taxon>Acinetobacter</taxon>
    </lineage>
</organism>
<evidence type="ECO:0000256" key="6">
    <source>
        <dbReference type="SAM" id="Phobius"/>
    </source>
</evidence>
<feature type="transmembrane region" description="Helical" evidence="6">
    <location>
        <begin position="146"/>
        <end position="167"/>
    </location>
</feature>
<evidence type="ECO:0000256" key="3">
    <source>
        <dbReference type="ARBA" id="ARBA00022692"/>
    </source>
</evidence>
<dbReference type="EMBL" id="CP016895">
    <property type="protein sequence ID" value="AOA57675.1"/>
    <property type="molecule type" value="Genomic_DNA"/>
</dbReference>
<dbReference type="Proteomes" id="UP000093391">
    <property type="component" value="Chromosome"/>
</dbReference>
<dbReference type="PANTHER" id="PTHR30086:SF20">
    <property type="entry name" value="ARGININE EXPORTER PROTEIN ARGO-RELATED"/>
    <property type="match status" value="1"/>
</dbReference>
<feature type="transmembrane region" description="Helical" evidence="6">
    <location>
        <begin position="6"/>
        <end position="26"/>
    </location>
</feature>
<evidence type="ECO:0000313" key="8">
    <source>
        <dbReference type="Proteomes" id="UP000093391"/>
    </source>
</evidence>
<dbReference type="AlphaFoldDB" id="A0A1B2LXM1"/>
<dbReference type="RefSeq" id="WP_067553064.1">
    <property type="nucleotide sequence ID" value="NZ_CP016895.1"/>
</dbReference>
<feature type="transmembrane region" description="Helical" evidence="6">
    <location>
        <begin position="69"/>
        <end position="86"/>
    </location>
</feature>
<keyword evidence="3 6" id="KW-0812">Transmembrane</keyword>
<keyword evidence="4 6" id="KW-1133">Transmembrane helix</keyword>
<dbReference type="KEGG" id="ala:BFG52_04415"/>
<dbReference type="GO" id="GO:0005886">
    <property type="term" value="C:plasma membrane"/>
    <property type="evidence" value="ECO:0007669"/>
    <property type="project" value="UniProtKB-SubCell"/>
</dbReference>
<dbReference type="Pfam" id="PF01810">
    <property type="entry name" value="LysE"/>
    <property type="match status" value="1"/>
</dbReference>
<evidence type="ECO:0000313" key="7">
    <source>
        <dbReference type="EMBL" id="AOA57675.1"/>
    </source>
</evidence>
<dbReference type="OrthoDB" id="5638726at2"/>
<reference evidence="7 8" key="1">
    <citation type="submission" date="2016-08" db="EMBL/GenBank/DDBJ databases">
        <authorList>
            <person name="Seilhamer J.J."/>
        </authorList>
    </citation>
    <scope>NUCLEOTIDE SEQUENCE [LARGE SCALE GENOMIC DNA]</scope>
    <source>
        <strain evidence="7 8">BRTC-1</strain>
    </source>
</reference>
<dbReference type="InterPro" id="IPR001123">
    <property type="entry name" value="LeuE-type"/>
</dbReference>
<evidence type="ECO:0000256" key="1">
    <source>
        <dbReference type="ARBA" id="ARBA00004651"/>
    </source>
</evidence>
<gene>
    <name evidence="7" type="ORF">BFG52_04415</name>
</gene>
<accession>A0A1B2LXM1</accession>
<evidence type="ECO:0000256" key="5">
    <source>
        <dbReference type="ARBA" id="ARBA00023136"/>
    </source>
</evidence>